<comment type="subunit">
    <text evidence="9">Forms a cyclic heterotetrameric complex composed of two molecules of XerC and two molecules of XerD.</text>
</comment>
<evidence type="ECO:0000256" key="3">
    <source>
        <dbReference type="ARBA" id="ARBA00022618"/>
    </source>
</evidence>
<feature type="active site" evidence="9">
    <location>
        <position position="266"/>
    </location>
</feature>
<dbReference type="NCBIfam" id="NF001399">
    <property type="entry name" value="PRK00283.1"/>
    <property type="match status" value="1"/>
</dbReference>
<dbReference type="AlphaFoldDB" id="A0A7C3RQZ1"/>
<gene>
    <name evidence="9" type="primary">xerC</name>
    <name evidence="12" type="ORF">ENW00_04570</name>
</gene>
<feature type="domain" description="Core-binding (CB)" evidence="11">
    <location>
        <begin position="4"/>
        <end position="87"/>
    </location>
</feature>
<evidence type="ECO:0000256" key="4">
    <source>
        <dbReference type="ARBA" id="ARBA00022829"/>
    </source>
</evidence>
<dbReference type="GO" id="GO:0005737">
    <property type="term" value="C:cytoplasm"/>
    <property type="evidence" value="ECO:0007669"/>
    <property type="project" value="UniProtKB-SubCell"/>
</dbReference>
<dbReference type="InterPro" id="IPR044068">
    <property type="entry name" value="CB"/>
</dbReference>
<organism evidence="12">
    <name type="scientific">Dictyoglomus thermophilum</name>
    <dbReference type="NCBI Taxonomy" id="14"/>
    <lineage>
        <taxon>Bacteria</taxon>
        <taxon>Pseudomonadati</taxon>
        <taxon>Dictyoglomota</taxon>
        <taxon>Dictyoglomia</taxon>
        <taxon>Dictyoglomales</taxon>
        <taxon>Dictyoglomaceae</taxon>
        <taxon>Dictyoglomus</taxon>
    </lineage>
</organism>
<accession>A0A7C3RQZ1</accession>
<dbReference type="Gene3D" id="1.10.443.10">
    <property type="entry name" value="Intergrase catalytic core"/>
    <property type="match status" value="1"/>
</dbReference>
<evidence type="ECO:0000259" key="11">
    <source>
        <dbReference type="PROSITE" id="PS51900"/>
    </source>
</evidence>
<dbReference type="InterPro" id="IPR013762">
    <property type="entry name" value="Integrase-like_cat_sf"/>
</dbReference>
<dbReference type="GO" id="GO:0003677">
    <property type="term" value="F:DNA binding"/>
    <property type="evidence" value="ECO:0007669"/>
    <property type="project" value="UniProtKB-UniRule"/>
</dbReference>
<name>A0A7C3RQZ1_DICTH</name>
<dbReference type="PANTHER" id="PTHR30349">
    <property type="entry name" value="PHAGE INTEGRASE-RELATED"/>
    <property type="match status" value="1"/>
</dbReference>
<evidence type="ECO:0000256" key="7">
    <source>
        <dbReference type="ARBA" id="ARBA00023172"/>
    </source>
</evidence>
<reference evidence="12" key="1">
    <citation type="journal article" date="2020" name="mSystems">
        <title>Genome- and Community-Level Interaction Insights into Carbon Utilization and Element Cycling Functions of Hydrothermarchaeota in Hydrothermal Sediment.</title>
        <authorList>
            <person name="Zhou Z."/>
            <person name="Liu Y."/>
            <person name="Xu W."/>
            <person name="Pan J."/>
            <person name="Luo Z.H."/>
            <person name="Li M."/>
        </authorList>
    </citation>
    <scope>NUCLEOTIDE SEQUENCE [LARGE SCALE GENOMIC DNA]</scope>
    <source>
        <strain evidence="12">SpSt-81</strain>
    </source>
</reference>
<dbReference type="InterPro" id="IPR023009">
    <property type="entry name" value="Tyrosine_recombinase_XerC/XerD"/>
</dbReference>
<dbReference type="PROSITE" id="PS51898">
    <property type="entry name" value="TYR_RECOMBINASE"/>
    <property type="match status" value="1"/>
</dbReference>
<keyword evidence="2 9" id="KW-0963">Cytoplasm</keyword>
<evidence type="ECO:0000256" key="8">
    <source>
        <dbReference type="ARBA" id="ARBA00023306"/>
    </source>
</evidence>
<dbReference type="Pfam" id="PF02899">
    <property type="entry name" value="Phage_int_SAM_1"/>
    <property type="match status" value="1"/>
</dbReference>
<dbReference type="GO" id="GO:0006313">
    <property type="term" value="P:DNA transposition"/>
    <property type="evidence" value="ECO:0007669"/>
    <property type="project" value="UniProtKB-UniRule"/>
</dbReference>
<dbReference type="Gene3D" id="1.10.150.130">
    <property type="match status" value="1"/>
</dbReference>
<dbReference type="GO" id="GO:0051301">
    <property type="term" value="P:cell division"/>
    <property type="evidence" value="ECO:0007669"/>
    <property type="project" value="UniProtKB-KW"/>
</dbReference>
<dbReference type="PANTHER" id="PTHR30349:SF77">
    <property type="entry name" value="TYROSINE RECOMBINASE XERC"/>
    <property type="match status" value="1"/>
</dbReference>
<keyword evidence="4 9" id="KW-0159">Chromosome partition</keyword>
<keyword evidence="7 9" id="KW-0233">DNA recombination</keyword>
<protein>
    <recommendedName>
        <fullName evidence="9">Tyrosine recombinase XerC</fullName>
    </recommendedName>
</protein>
<proteinExistence type="inferred from homology"/>
<comment type="caution">
    <text evidence="12">The sequence shown here is derived from an EMBL/GenBank/DDBJ whole genome shotgun (WGS) entry which is preliminary data.</text>
</comment>
<dbReference type="GO" id="GO:0007059">
    <property type="term" value="P:chromosome segregation"/>
    <property type="evidence" value="ECO:0007669"/>
    <property type="project" value="UniProtKB-UniRule"/>
</dbReference>
<dbReference type="InterPro" id="IPR011010">
    <property type="entry name" value="DNA_brk_join_enz"/>
</dbReference>
<evidence type="ECO:0000256" key="2">
    <source>
        <dbReference type="ARBA" id="ARBA00022490"/>
    </source>
</evidence>
<comment type="function">
    <text evidence="9">Site-specific tyrosine recombinase, which acts by catalyzing the cutting and rejoining of the recombining DNA molecules. The XerC-XerD complex is essential to convert dimers of the bacterial chromosome into monomers to permit their segregation at cell division. It also contributes to the segregational stability of plasmids.</text>
</comment>
<dbReference type="InterPro" id="IPR004107">
    <property type="entry name" value="Integrase_SAM-like_N"/>
</dbReference>
<evidence type="ECO:0000259" key="10">
    <source>
        <dbReference type="PROSITE" id="PS51898"/>
    </source>
</evidence>
<keyword evidence="5 9" id="KW-0229">DNA integration</keyword>
<feature type="active site" evidence="9">
    <location>
        <position position="148"/>
    </location>
</feature>
<evidence type="ECO:0000256" key="5">
    <source>
        <dbReference type="ARBA" id="ARBA00022908"/>
    </source>
</evidence>
<evidence type="ECO:0000256" key="9">
    <source>
        <dbReference type="HAMAP-Rule" id="MF_01808"/>
    </source>
</evidence>
<keyword evidence="6 9" id="KW-0238">DNA-binding</keyword>
<feature type="active site" description="O-(3'-phospho-DNA)-tyrosine intermediate" evidence="9">
    <location>
        <position position="275"/>
    </location>
</feature>
<feature type="domain" description="Tyr recombinase" evidence="10">
    <location>
        <begin position="108"/>
        <end position="288"/>
    </location>
</feature>
<keyword evidence="3 9" id="KW-0132">Cell division</keyword>
<feature type="active site" evidence="9">
    <location>
        <position position="172"/>
    </location>
</feature>
<dbReference type="Pfam" id="PF00589">
    <property type="entry name" value="Phage_integrase"/>
    <property type="match status" value="1"/>
</dbReference>
<dbReference type="GO" id="GO:0009037">
    <property type="term" value="F:tyrosine-based site-specific recombinase activity"/>
    <property type="evidence" value="ECO:0007669"/>
    <property type="project" value="UniProtKB-UniRule"/>
</dbReference>
<dbReference type="InterPro" id="IPR050090">
    <property type="entry name" value="Tyrosine_recombinase_XerCD"/>
</dbReference>
<feature type="active site" evidence="9">
    <location>
        <position position="240"/>
    </location>
</feature>
<keyword evidence="8 9" id="KW-0131">Cell cycle</keyword>
<evidence type="ECO:0000256" key="1">
    <source>
        <dbReference type="ARBA" id="ARBA00004496"/>
    </source>
</evidence>
<sequence>MTKLDLKKEIEGYLNYLRFERNYSPNTLRGYNIDLLDFYNYCKERDLDFTNKRVIRSYIQNIAQKNYKKSTIARKLTSLRSFFEYLLTYDKIKEDLTVFIPIPKIEKRLPQFLSIDEVYKLLDAPSLDNLLGIRDRAILETLYATGIRVSELVGINEEDINWNYGEIRVFGKRAKERVVIIEENTLKILQLYNDHVRSKLLKKPEKAFFLNAKGERITDRGVRLILKRYTKFLEKKVSPHILRHTFATHLLEGGADLRYVQELLGHVRISTTQIYTHLTSEQIRNIYTKAHPRAKKEE</sequence>
<evidence type="ECO:0000313" key="12">
    <source>
        <dbReference type="EMBL" id="HFX13422.1"/>
    </source>
</evidence>
<feature type="active site" evidence="9">
    <location>
        <position position="243"/>
    </location>
</feature>
<dbReference type="HAMAP" id="MF_01808">
    <property type="entry name" value="Recomb_XerC_XerD"/>
    <property type="match status" value="1"/>
</dbReference>
<dbReference type="CDD" id="cd00798">
    <property type="entry name" value="INT_XerDC_C"/>
    <property type="match status" value="1"/>
</dbReference>
<comment type="similarity">
    <text evidence="9">Belongs to the 'phage' integrase family. XerC subfamily.</text>
</comment>
<dbReference type="InterPro" id="IPR010998">
    <property type="entry name" value="Integrase_recombinase_N"/>
</dbReference>
<dbReference type="EMBL" id="DTIN01000014">
    <property type="protein sequence ID" value="HFX13422.1"/>
    <property type="molecule type" value="Genomic_DNA"/>
</dbReference>
<dbReference type="InterPro" id="IPR002104">
    <property type="entry name" value="Integrase_catalytic"/>
</dbReference>
<comment type="subcellular location">
    <subcellularLocation>
        <location evidence="1 9">Cytoplasm</location>
    </subcellularLocation>
</comment>
<dbReference type="PROSITE" id="PS51900">
    <property type="entry name" value="CB"/>
    <property type="match status" value="1"/>
</dbReference>
<dbReference type="SUPFAM" id="SSF56349">
    <property type="entry name" value="DNA breaking-rejoining enzymes"/>
    <property type="match status" value="1"/>
</dbReference>
<dbReference type="NCBIfam" id="NF040815">
    <property type="entry name" value="recomb_XerA_Arch"/>
    <property type="match status" value="1"/>
</dbReference>
<evidence type="ECO:0000256" key="6">
    <source>
        <dbReference type="ARBA" id="ARBA00023125"/>
    </source>
</evidence>